<accession>A0ABT4T5Y1</accession>
<dbReference type="SUPFAM" id="SSF53850">
    <property type="entry name" value="Periplasmic binding protein-like II"/>
    <property type="match status" value="1"/>
</dbReference>
<feature type="compositionally biased region" description="Low complexity" evidence="5">
    <location>
        <begin position="180"/>
        <end position="192"/>
    </location>
</feature>
<proteinExistence type="inferred from homology"/>
<comment type="similarity">
    <text evidence="1">Belongs to the LysR transcriptional regulatory family.</text>
</comment>
<dbReference type="InterPro" id="IPR005119">
    <property type="entry name" value="LysR_subst-bd"/>
</dbReference>
<keyword evidence="2" id="KW-0805">Transcription regulation</keyword>
<dbReference type="Gene3D" id="3.40.190.10">
    <property type="entry name" value="Periplasmic binding protein-like II"/>
    <property type="match status" value="4"/>
</dbReference>
<evidence type="ECO:0000259" key="6">
    <source>
        <dbReference type="PROSITE" id="PS50931"/>
    </source>
</evidence>
<name>A0ABT4T5Y1_9ACTN</name>
<dbReference type="PANTHER" id="PTHR30346">
    <property type="entry name" value="TRANSCRIPTIONAL DUAL REGULATOR HCAR-RELATED"/>
    <property type="match status" value="1"/>
</dbReference>
<sequence length="322" mass="34081">MAREIQCFARVAARLSFSRAAADLGMSQPAVSQAVARLERATGVRLFERSARTVRLTAAGAALLPYAEQVLESAAAFTAEASRLARPVIHLAYPPLAGPLAARIARRMAGRTPPVAVELHAAGRAAAAAALDAGEVSAAILATPAPARFTTAARFHVTVDHLAVPPTHPLAARAPEPHLTRPSRTPRTTTPDTPRPAEALRKEPGATEPRPAESGRGEVRPADLAGLVVLTPGGRRWAGLPGHPRMVRDDDFGAALDLVAAGAGVLPIPHLLVRSVRRDDVVFVPLEGADLQITYALAWSRERVTNELLALVQAMQDALWTR</sequence>
<feature type="domain" description="HTH lysR-type" evidence="6">
    <location>
        <begin position="1"/>
        <end position="57"/>
    </location>
</feature>
<dbReference type="PANTHER" id="PTHR30346:SF29">
    <property type="entry name" value="LYSR SUBSTRATE-BINDING"/>
    <property type="match status" value="1"/>
</dbReference>
<dbReference type="InterPro" id="IPR036390">
    <property type="entry name" value="WH_DNA-bd_sf"/>
</dbReference>
<reference evidence="7 8" key="1">
    <citation type="submission" date="2022-11" db="EMBL/GenBank/DDBJ databases">
        <title>Nonomuraea corallina sp. nov., a new species of the genus Nonomuraea isolated from sea side sediment in Thai sea.</title>
        <authorList>
            <person name="Ngamcharungchit C."/>
            <person name="Matsumoto A."/>
            <person name="Suriyachadkun C."/>
            <person name="Panbangred W."/>
            <person name="Inahashi Y."/>
            <person name="Intra B."/>
        </authorList>
    </citation>
    <scope>NUCLEOTIDE SEQUENCE [LARGE SCALE GENOMIC DNA]</scope>
    <source>
        <strain evidence="7 8">DSM 43553</strain>
    </source>
</reference>
<feature type="compositionally biased region" description="Basic and acidic residues" evidence="5">
    <location>
        <begin position="198"/>
        <end position="219"/>
    </location>
</feature>
<evidence type="ECO:0000256" key="5">
    <source>
        <dbReference type="SAM" id="MobiDB-lite"/>
    </source>
</evidence>
<keyword evidence="4" id="KW-0804">Transcription</keyword>
<dbReference type="Pfam" id="PF03466">
    <property type="entry name" value="LysR_substrate"/>
    <property type="match status" value="1"/>
</dbReference>
<dbReference type="SUPFAM" id="SSF46785">
    <property type="entry name" value="Winged helix' DNA-binding domain"/>
    <property type="match status" value="1"/>
</dbReference>
<evidence type="ECO:0000313" key="8">
    <source>
        <dbReference type="Proteomes" id="UP001212498"/>
    </source>
</evidence>
<comment type="caution">
    <text evidence="7">The sequence shown here is derived from an EMBL/GenBank/DDBJ whole genome shotgun (WGS) entry which is preliminary data.</text>
</comment>
<dbReference type="Pfam" id="PF00126">
    <property type="entry name" value="HTH_1"/>
    <property type="match status" value="1"/>
</dbReference>
<evidence type="ECO:0000256" key="4">
    <source>
        <dbReference type="ARBA" id="ARBA00023163"/>
    </source>
</evidence>
<dbReference type="InterPro" id="IPR000847">
    <property type="entry name" value="LysR_HTH_N"/>
</dbReference>
<keyword evidence="8" id="KW-1185">Reference proteome</keyword>
<dbReference type="EMBL" id="JAPNUD010000102">
    <property type="protein sequence ID" value="MDA0644568.1"/>
    <property type="molecule type" value="Genomic_DNA"/>
</dbReference>
<gene>
    <name evidence="7" type="ORF">OUY24_28395</name>
</gene>
<dbReference type="InterPro" id="IPR036388">
    <property type="entry name" value="WH-like_DNA-bd_sf"/>
</dbReference>
<evidence type="ECO:0000256" key="3">
    <source>
        <dbReference type="ARBA" id="ARBA00023125"/>
    </source>
</evidence>
<dbReference type="Proteomes" id="UP001212498">
    <property type="component" value="Unassembled WGS sequence"/>
</dbReference>
<feature type="region of interest" description="Disordered" evidence="5">
    <location>
        <begin position="167"/>
        <end position="219"/>
    </location>
</feature>
<evidence type="ECO:0000256" key="2">
    <source>
        <dbReference type="ARBA" id="ARBA00023015"/>
    </source>
</evidence>
<organism evidence="7 8">
    <name type="scientific">Nonomuraea ferruginea</name>
    <dbReference type="NCBI Taxonomy" id="46174"/>
    <lineage>
        <taxon>Bacteria</taxon>
        <taxon>Bacillati</taxon>
        <taxon>Actinomycetota</taxon>
        <taxon>Actinomycetes</taxon>
        <taxon>Streptosporangiales</taxon>
        <taxon>Streptosporangiaceae</taxon>
        <taxon>Nonomuraea</taxon>
    </lineage>
</organism>
<dbReference type="RefSeq" id="WP_271278520.1">
    <property type="nucleotide sequence ID" value="NZ_BAABFD010000025.1"/>
</dbReference>
<keyword evidence="3" id="KW-0238">DNA-binding</keyword>
<dbReference type="PROSITE" id="PS50931">
    <property type="entry name" value="HTH_LYSR"/>
    <property type="match status" value="1"/>
</dbReference>
<dbReference type="PRINTS" id="PR00039">
    <property type="entry name" value="HTHLYSR"/>
</dbReference>
<dbReference type="Gene3D" id="1.10.10.10">
    <property type="entry name" value="Winged helix-like DNA-binding domain superfamily/Winged helix DNA-binding domain"/>
    <property type="match status" value="1"/>
</dbReference>
<evidence type="ECO:0000256" key="1">
    <source>
        <dbReference type="ARBA" id="ARBA00009437"/>
    </source>
</evidence>
<dbReference type="CDD" id="cd05466">
    <property type="entry name" value="PBP2_LTTR_substrate"/>
    <property type="match status" value="1"/>
</dbReference>
<evidence type="ECO:0000313" key="7">
    <source>
        <dbReference type="EMBL" id="MDA0644568.1"/>
    </source>
</evidence>
<protein>
    <submittedName>
        <fullName evidence="7">LysR family transcriptional regulator</fullName>
    </submittedName>
</protein>